<feature type="region of interest" description="Disordered" evidence="1">
    <location>
        <begin position="40"/>
        <end position="72"/>
    </location>
</feature>
<accession>A0ABS8UQX5</accession>
<reference evidence="3 4" key="1">
    <citation type="journal article" date="2021" name="BMC Genomics">
        <title>Datura genome reveals duplications of psychoactive alkaloid biosynthetic genes and high mutation rate following tissue culture.</title>
        <authorList>
            <person name="Rajewski A."/>
            <person name="Carter-House D."/>
            <person name="Stajich J."/>
            <person name="Litt A."/>
        </authorList>
    </citation>
    <scope>NUCLEOTIDE SEQUENCE [LARGE SCALE GENOMIC DNA]</scope>
    <source>
        <strain evidence="3">AR-01</strain>
    </source>
</reference>
<keyword evidence="4" id="KW-1185">Reference proteome</keyword>
<name>A0ABS8UQX5_DATST</name>
<organism evidence="3 4">
    <name type="scientific">Datura stramonium</name>
    <name type="common">Jimsonweed</name>
    <name type="synonym">Common thornapple</name>
    <dbReference type="NCBI Taxonomy" id="4076"/>
    <lineage>
        <taxon>Eukaryota</taxon>
        <taxon>Viridiplantae</taxon>
        <taxon>Streptophyta</taxon>
        <taxon>Embryophyta</taxon>
        <taxon>Tracheophyta</taxon>
        <taxon>Spermatophyta</taxon>
        <taxon>Magnoliopsida</taxon>
        <taxon>eudicotyledons</taxon>
        <taxon>Gunneridae</taxon>
        <taxon>Pentapetalae</taxon>
        <taxon>asterids</taxon>
        <taxon>lamiids</taxon>
        <taxon>Solanales</taxon>
        <taxon>Solanaceae</taxon>
        <taxon>Solanoideae</taxon>
        <taxon>Datureae</taxon>
        <taxon>Datura</taxon>
    </lineage>
</organism>
<gene>
    <name evidence="3" type="ORF">HAX54_020256</name>
</gene>
<comment type="caution">
    <text evidence="3">The sequence shown here is derived from an EMBL/GenBank/DDBJ whole genome shotgun (WGS) entry which is preliminary data.</text>
</comment>
<evidence type="ECO:0000256" key="1">
    <source>
        <dbReference type="SAM" id="MobiDB-lite"/>
    </source>
</evidence>
<sequence>MIKLLFFIVYDVLAKIFGQNMKTVPFMTLLDLVSGDTPDHPAVGGSADGSASEDFVAGSSSSRERKKEKAML</sequence>
<evidence type="ECO:0000313" key="3">
    <source>
        <dbReference type="EMBL" id="MCD9561253.1"/>
    </source>
</evidence>
<dbReference type="EMBL" id="JACEIK010002447">
    <property type="protein sequence ID" value="MCD9561253.1"/>
    <property type="molecule type" value="Genomic_DNA"/>
</dbReference>
<feature type="chain" id="PRO_5047331582" evidence="2">
    <location>
        <begin position="19"/>
        <end position="72"/>
    </location>
</feature>
<feature type="compositionally biased region" description="Basic and acidic residues" evidence="1">
    <location>
        <begin position="62"/>
        <end position="72"/>
    </location>
</feature>
<evidence type="ECO:0000313" key="4">
    <source>
        <dbReference type="Proteomes" id="UP000823775"/>
    </source>
</evidence>
<dbReference type="Proteomes" id="UP000823775">
    <property type="component" value="Unassembled WGS sequence"/>
</dbReference>
<keyword evidence="2" id="KW-0732">Signal</keyword>
<proteinExistence type="predicted"/>
<protein>
    <submittedName>
        <fullName evidence="3">Uncharacterized protein</fullName>
    </submittedName>
</protein>
<evidence type="ECO:0000256" key="2">
    <source>
        <dbReference type="SAM" id="SignalP"/>
    </source>
</evidence>
<feature type="signal peptide" evidence="2">
    <location>
        <begin position="1"/>
        <end position="18"/>
    </location>
</feature>